<evidence type="ECO:0000313" key="1">
    <source>
        <dbReference type="EMBL" id="XBP72114.1"/>
    </source>
</evidence>
<dbReference type="AlphaFoldDB" id="A0AAU7LWY8"/>
<name>A0AAU7LWY8_9BURK</name>
<gene>
    <name evidence="1" type="ORF">ABLV49_10055</name>
</gene>
<dbReference type="EMBL" id="CP157675">
    <property type="protein sequence ID" value="XBP72114.1"/>
    <property type="molecule type" value="Genomic_DNA"/>
</dbReference>
<reference evidence="1" key="1">
    <citation type="submission" date="2024-05" db="EMBL/GenBank/DDBJ databases">
        <authorList>
            <person name="Bunk B."/>
            <person name="Swiderski J."/>
            <person name="Sproer C."/>
            <person name="Thiel V."/>
        </authorList>
    </citation>
    <scope>NUCLEOTIDE SEQUENCE</scope>
    <source>
        <strain evidence="1">DSM 17735</strain>
    </source>
</reference>
<accession>A0AAU7LWY8</accession>
<dbReference type="RefSeq" id="WP_349281444.1">
    <property type="nucleotide sequence ID" value="NZ_CBCSCU010000002.1"/>
</dbReference>
<organism evidence="1">
    <name type="scientific">Polaromonas hydrogenivorans</name>
    <dbReference type="NCBI Taxonomy" id="335476"/>
    <lineage>
        <taxon>Bacteria</taxon>
        <taxon>Pseudomonadati</taxon>
        <taxon>Pseudomonadota</taxon>
        <taxon>Betaproteobacteria</taxon>
        <taxon>Burkholderiales</taxon>
        <taxon>Comamonadaceae</taxon>
        <taxon>Polaromonas</taxon>
    </lineage>
</organism>
<protein>
    <submittedName>
        <fullName evidence="1">DUF2237 domain-containing protein</fullName>
    </submittedName>
</protein>
<dbReference type="Gene3D" id="3.30.56.110">
    <property type="entry name" value="Protein of unknown function DUF2237"/>
    <property type="match status" value="1"/>
</dbReference>
<sequence length="124" mass="13686">MNAKNVLGTELLSCSYDPLTGYLRDGCCNTDATDHGSHLICVRVTGEFLTFSKARGNDLATPLPEHRFAGLQPGDRWCLCALRWREALEAGMAPPVILEATHANALQFVTMAQLEKHRYQGAMH</sequence>
<dbReference type="PANTHER" id="PTHR37466">
    <property type="entry name" value="SLR1628 PROTEIN"/>
    <property type="match status" value="1"/>
</dbReference>
<proteinExistence type="predicted"/>
<dbReference type="PANTHER" id="PTHR37466:SF1">
    <property type="entry name" value="SLR1628 PROTEIN"/>
    <property type="match status" value="1"/>
</dbReference>
<dbReference type="InterPro" id="IPR018714">
    <property type="entry name" value="DUF2237"/>
</dbReference>
<dbReference type="Pfam" id="PF09996">
    <property type="entry name" value="DUF2237"/>
    <property type="match status" value="1"/>
</dbReference>